<protein>
    <recommendedName>
        <fullName evidence="1">DUF6894 domain-containing protein</fullName>
    </recommendedName>
</protein>
<accession>A0A840YAY9</accession>
<comment type="caution">
    <text evidence="2">The sequence shown here is derived from an EMBL/GenBank/DDBJ whole genome shotgun (WGS) entry which is preliminary data.</text>
</comment>
<organism evidence="2 3">
    <name type="scientific">Sphingomonas xinjiangensis</name>
    <dbReference type="NCBI Taxonomy" id="643568"/>
    <lineage>
        <taxon>Bacteria</taxon>
        <taxon>Pseudomonadati</taxon>
        <taxon>Pseudomonadota</taxon>
        <taxon>Alphaproteobacteria</taxon>
        <taxon>Sphingomonadales</taxon>
        <taxon>Sphingomonadaceae</taxon>
        <taxon>Sphingomonas</taxon>
    </lineage>
</organism>
<dbReference type="AlphaFoldDB" id="A0A840YAY9"/>
<dbReference type="EMBL" id="JACIJF010000001">
    <property type="protein sequence ID" value="MBB5709455.1"/>
    <property type="molecule type" value="Genomic_DNA"/>
</dbReference>
<evidence type="ECO:0000313" key="2">
    <source>
        <dbReference type="EMBL" id="MBB5709455.1"/>
    </source>
</evidence>
<name>A0A840YAY9_9SPHN</name>
<evidence type="ECO:0000259" key="1">
    <source>
        <dbReference type="Pfam" id="PF21834"/>
    </source>
</evidence>
<proteinExistence type="predicted"/>
<dbReference type="RefSeq" id="WP_184084155.1">
    <property type="nucleotide sequence ID" value="NZ_JACIJF010000001.1"/>
</dbReference>
<keyword evidence="3" id="KW-1185">Reference proteome</keyword>
<gene>
    <name evidence="2" type="ORF">FHT02_000661</name>
</gene>
<reference evidence="2 3" key="1">
    <citation type="submission" date="2020-08" db="EMBL/GenBank/DDBJ databases">
        <title>Genomic Encyclopedia of Type Strains, Phase IV (KMG-IV): sequencing the most valuable type-strain genomes for metagenomic binning, comparative biology and taxonomic classification.</title>
        <authorList>
            <person name="Goeker M."/>
        </authorList>
    </citation>
    <scope>NUCLEOTIDE SEQUENCE [LARGE SCALE GENOMIC DNA]</scope>
    <source>
        <strain evidence="2 3">DSM 26736</strain>
    </source>
</reference>
<evidence type="ECO:0000313" key="3">
    <source>
        <dbReference type="Proteomes" id="UP000527143"/>
    </source>
</evidence>
<dbReference type="InterPro" id="IPR054189">
    <property type="entry name" value="DUF6894"/>
</dbReference>
<dbReference type="Proteomes" id="UP000527143">
    <property type="component" value="Unassembled WGS sequence"/>
</dbReference>
<dbReference type="Pfam" id="PF21834">
    <property type="entry name" value="DUF6894"/>
    <property type="match status" value="1"/>
</dbReference>
<feature type="domain" description="DUF6894" evidence="1">
    <location>
        <begin position="2"/>
        <end position="68"/>
    </location>
</feature>
<sequence>MRYFFNFSDGTSVRDQVGQELPDHRAARASATEYAAQLMRDHPTMIWEGSNFRVEVSDRAGLILLTIIIVGVEASAARTP</sequence>